<dbReference type="Gene3D" id="1.10.510.10">
    <property type="entry name" value="Transferase(Phosphotransferase) domain 1"/>
    <property type="match status" value="1"/>
</dbReference>
<keyword evidence="7" id="KW-1185">Reference proteome</keyword>
<keyword evidence="1" id="KW-0808">Transferase</keyword>
<gene>
    <name evidence="6" type="ORF">MKZ38_006993</name>
</gene>
<dbReference type="InterPro" id="IPR000719">
    <property type="entry name" value="Prot_kinase_dom"/>
</dbReference>
<evidence type="ECO:0000256" key="2">
    <source>
        <dbReference type="ARBA" id="ARBA00022741"/>
    </source>
</evidence>
<dbReference type="GO" id="GO:0004674">
    <property type="term" value="F:protein serine/threonine kinase activity"/>
    <property type="evidence" value="ECO:0007669"/>
    <property type="project" value="TreeGrafter"/>
</dbReference>
<dbReference type="EMBL" id="JAKWBI020000435">
    <property type="protein sequence ID" value="KAJ2895016.1"/>
    <property type="molecule type" value="Genomic_DNA"/>
</dbReference>
<protein>
    <recommendedName>
        <fullName evidence="5">Protein kinase domain-containing protein</fullName>
    </recommendedName>
</protein>
<dbReference type="Proteomes" id="UP001201980">
    <property type="component" value="Unassembled WGS sequence"/>
</dbReference>
<dbReference type="PANTHER" id="PTHR44329">
    <property type="entry name" value="SERINE/THREONINE-PROTEIN KINASE TNNI3K-RELATED"/>
    <property type="match status" value="1"/>
</dbReference>
<evidence type="ECO:0000256" key="1">
    <source>
        <dbReference type="ARBA" id="ARBA00022679"/>
    </source>
</evidence>
<evidence type="ECO:0000256" key="3">
    <source>
        <dbReference type="ARBA" id="ARBA00022777"/>
    </source>
</evidence>
<dbReference type="Pfam" id="PF00069">
    <property type="entry name" value="Pkinase"/>
    <property type="match status" value="1"/>
</dbReference>
<dbReference type="GO" id="GO:0005524">
    <property type="term" value="F:ATP binding"/>
    <property type="evidence" value="ECO:0007669"/>
    <property type="project" value="UniProtKB-KW"/>
</dbReference>
<keyword evidence="4" id="KW-0067">ATP-binding</keyword>
<dbReference type="PROSITE" id="PS00108">
    <property type="entry name" value="PROTEIN_KINASE_ST"/>
    <property type="match status" value="1"/>
</dbReference>
<name>A0AAD5WPD6_9PEZI</name>
<dbReference type="AlphaFoldDB" id="A0AAD5WPD6"/>
<organism evidence="6 7">
    <name type="scientific">Zalerion maritima</name>
    <dbReference type="NCBI Taxonomy" id="339359"/>
    <lineage>
        <taxon>Eukaryota</taxon>
        <taxon>Fungi</taxon>
        <taxon>Dikarya</taxon>
        <taxon>Ascomycota</taxon>
        <taxon>Pezizomycotina</taxon>
        <taxon>Sordariomycetes</taxon>
        <taxon>Lulworthiomycetidae</taxon>
        <taxon>Lulworthiales</taxon>
        <taxon>Lulworthiaceae</taxon>
        <taxon>Zalerion</taxon>
    </lineage>
</organism>
<reference evidence="6" key="1">
    <citation type="submission" date="2022-07" db="EMBL/GenBank/DDBJ databases">
        <title>Draft genome sequence of Zalerion maritima ATCC 34329, a (micro)plastics degrading marine fungus.</title>
        <authorList>
            <person name="Paco A."/>
            <person name="Goncalves M.F.M."/>
            <person name="Rocha-Santos T.A.P."/>
            <person name="Alves A."/>
        </authorList>
    </citation>
    <scope>NUCLEOTIDE SEQUENCE</scope>
    <source>
        <strain evidence="6">ATCC 34329</strain>
    </source>
</reference>
<evidence type="ECO:0000313" key="7">
    <source>
        <dbReference type="Proteomes" id="UP001201980"/>
    </source>
</evidence>
<keyword evidence="2" id="KW-0547">Nucleotide-binding</keyword>
<proteinExistence type="predicted"/>
<dbReference type="SMART" id="SM00220">
    <property type="entry name" value="S_TKc"/>
    <property type="match status" value="1"/>
</dbReference>
<comment type="caution">
    <text evidence="6">The sequence shown here is derived from an EMBL/GenBank/DDBJ whole genome shotgun (WGS) entry which is preliminary data.</text>
</comment>
<dbReference type="PROSITE" id="PS50011">
    <property type="entry name" value="PROTEIN_KINASE_DOM"/>
    <property type="match status" value="1"/>
</dbReference>
<dbReference type="InterPro" id="IPR011009">
    <property type="entry name" value="Kinase-like_dom_sf"/>
</dbReference>
<evidence type="ECO:0000256" key="4">
    <source>
        <dbReference type="ARBA" id="ARBA00022840"/>
    </source>
</evidence>
<sequence>MPSISTDSWIIDFTRRSYKEEILKRGTEPHKRSLKFILRLSRSKWQVTVTFHGKLQSARTATTFAKVAKRREDLKNVCFCIDFGRIPLLDDTVTELIVSCNRGAQARRLWLKTLPDTESEYAAIADCLRLHVREDPFRVRFPLYYGDGSTPTKDLSGIIKQQELSAGVHVALIDGDEKPYIYKEVDRPLYQPRDTEVLEQELRNLELLRGSESVVRLISAVVSKNPYQTAETDDDDRPIVLRGILLEHHPNGTLQDGLQAPNPKMDWPLGRWGLQITSALFHLHHKGVTHMDLKPSNIVISTDCNAMLIDISGVGGVTQEWLAPEMRSIRDPLSQSMVSRKQNDIWALGKILSMMASVSCNDMEKQLLRSVALDATTEAPCSRISLRDAISKLSRFSLGWFLIKTHPSQPHRGQTRRLCDHLDGI</sequence>
<dbReference type="InterPro" id="IPR051681">
    <property type="entry name" value="Ser/Thr_Kinases-Pseudokinases"/>
</dbReference>
<accession>A0AAD5WPD6</accession>
<dbReference type="SUPFAM" id="SSF56112">
    <property type="entry name" value="Protein kinase-like (PK-like)"/>
    <property type="match status" value="1"/>
</dbReference>
<evidence type="ECO:0000259" key="5">
    <source>
        <dbReference type="PROSITE" id="PS50011"/>
    </source>
</evidence>
<evidence type="ECO:0000313" key="6">
    <source>
        <dbReference type="EMBL" id="KAJ2895016.1"/>
    </source>
</evidence>
<keyword evidence="3" id="KW-0418">Kinase</keyword>
<dbReference type="PANTHER" id="PTHR44329:SF288">
    <property type="entry name" value="MITOGEN-ACTIVATED PROTEIN KINASE KINASE KINASE 20"/>
    <property type="match status" value="1"/>
</dbReference>
<dbReference type="InterPro" id="IPR008271">
    <property type="entry name" value="Ser/Thr_kinase_AS"/>
</dbReference>
<feature type="domain" description="Protein kinase" evidence="5">
    <location>
        <begin position="158"/>
        <end position="425"/>
    </location>
</feature>